<reference evidence="2 3" key="1">
    <citation type="submission" date="2016-10" db="EMBL/GenBank/DDBJ databases">
        <authorList>
            <person name="de Groot N.N."/>
        </authorList>
    </citation>
    <scope>NUCLEOTIDE SEQUENCE [LARGE SCALE GENOMIC DNA]</scope>
    <source>
        <strain evidence="2 3">LMG 27731</strain>
    </source>
</reference>
<dbReference type="EMBL" id="FPBH01000012">
    <property type="protein sequence ID" value="SFU16174.1"/>
    <property type="molecule type" value="Genomic_DNA"/>
</dbReference>
<dbReference type="AlphaFoldDB" id="A0A1I7DWX5"/>
<keyword evidence="4" id="KW-1185">Reference proteome</keyword>
<evidence type="ECO:0000313" key="4">
    <source>
        <dbReference type="Proteomes" id="UP000674425"/>
    </source>
</evidence>
<gene>
    <name evidence="1" type="ORF">R69658_01565</name>
    <name evidence="2" type="ORF">SAMN05192563_101257</name>
</gene>
<dbReference type="Proteomes" id="UP000674425">
    <property type="component" value="Unassembled WGS sequence"/>
</dbReference>
<organism evidence="2 3">
    <name type="scientific">Paraburkholderia aspalathi</name>
    <dbReference type="NCBI Taxonomy" id="1324617"/>
    <lineage>
        <taxon>Bacteria</taxon>
        <taxon>Pseudomonadati</taxon>
        <taxon>Pseudomonadota</taxon>
        <taxon>Betaproteobacteria</taxon>
        <taxon>Burkholderiales</taxon>
        <taxon>Burkholderiaceae</taxon>
        <taxon>Paraburkholderia</taxon>
    </lineage>
</organism>
<dbReference type="EMBL" id="CAJNAU010000010">
    <property type="protein sequence ID" value="CAE6725682.1"/>
    <property type="molecule type" value="Genomic_DNA"/>
</dbReference>
<evidence type="ECO:0000313" key="2">
    <source>
        <dbReference type="EMBL" id="SFU16174.1"/>
    </source>
</evidence>
<sequence length="110" mass="12289">MMQLRTPRAKLLQWKSFPDQPSHIMRTTRAIHAVERLKTRSGNPQFAAISLSGGLFYLVDKSSGTDKKVSDPLTLDDFVKFVDGFGPPKPRKASKLDIAFEEQIKKSKGG</sequence>
<proteinExistence type="predicted"/>
<name>A0A1I7DWX5_9BURK</name>
<dbReference type="Proteomes" id="UP000198844">
    <property type="component" value="Unassembled WGS sequence"/>
</dbReference>
<evidence type="ECO:0000313" key="3">
    <source>
        <dbReference type="Proteomes" id="UP000198844"/>
    </source>
</evidence>
<protein>
    <submittedName>
        <fullName evidence="2">Uncharacterized protein</fullName>
    </submittedName>
</protein>
<reference evidence="1 4" key="2">
    <citation type="submission" date="2021-02" db="EMBL/GenBank/DDBJ databases">
        <authorList>
            <person name="Vanwijnsberghe S."/>
        </authorList>
    </citation>
    <scope>NUCLEOTIDE SEQUENCE [LARGE SCALE GENOMIC DNA]</scope>
    <source>
        <strain evidence="1 4">R-69658</strain>
    </source>
</reference>
<evidence type="ECO:0000313" key="1">
    <source>
        <dbReference type="EMBL" id="CAE6725682.1"/>
    </source>
</evidence>
<accession>A0A1I7DWX5</accession>